<feature type="compositionally biased region" description="Polar residues" evidence="1">
    <location>
        <begin position="39"/>
        <end position="58"/>
    </location>
</feature>
<comment type="caution">
    <text evidence="2">The sequence shown here is derived from an EMBL/GenBank/DDBJ whole genome shotgun (WGS) entry which is preliminary data.</text>
</comment>
<name>A0AAV9XL55_9PEZI</name>
<keyword evidence="3" id="KW-1185">Reference proteome</keyword>
<sequence>MDAAGTGLDIPTPIVVGTVVINRYFLHLEGSHQLIFPSASPSQMNRTDGRVSPSSSSGDELEGEMEDRIEAPSRSLSPIGWPFVSGLAPVTIPSHNANAPTAPPTLDPEALMKEFLAHLREASEFRSRRRGARDMLAHCKPRLAYVNGYLNRTTSGADLDPYIGVLSVFRGELYFDQARAYLLACESPFSTSYCDRLNKARANATYAQHDFTRVSSGNSYYRDHANTMRRHVSQLMREIDRKSQTQGPARRPSLRVSGENIDVFIPLEREPINYHASEAPNGVAFLLACICLAFFCTTLFPRGG</sequence>
<proteinExistence type="predicted"/>
<evidence type="ECO:0000313" key="2">
    <source>
        <dbReference type="EMBL" id="KAK6541949.1"/>
    </source>
</evidence>
<gene>
    <name evidence="2" type="ORF">TWF694_007721</name>
</gene>
<evidence type="ECO:0000256" key="1">
    <source>
        <dbReference type="SAM" id="MobiDB-lite"/>
    </source>
</evidence>
<reference evidence="2 3" key="1">
    <citation type="submission" date="2019-10" db="EMBL/GenBank/DDBJ databases">
        <authorList>
            <person name="Palmer J.M."/>
        </authorList>
    </citation>
    <scope>NUCLEOTIDE SEQUENCE [LARGE SCALE GENOMIC DNA]</scope>
    <source>
        <strain evidence="2 3">TWF694</strain>
    </source>
</reference>
<protein>
    <submittedName>
        <fullName evidence="2">Uncharacterized protein</fullName>
    </submittedName>
</protein>
<dbReference type="EMBL" id="JAVHJO010000003">
    <property type="protein sequence ID" value="KAK6541949.1"/>
    <property type="molecule type" value="Genomic_DNA"/>
</dbReference>
<evidence type="ECO:0000313" key="3">
    <source>
        <dbReference type="Proteomes" id="UP001365542"/>
    </source>
</evidence>
<feature type="region of interest" description="Disordered" evidence="1">
    <location>
        <begin position="37"/>
        <end position="71"/>
    </location>
</feature>
<dbReference type="AlphaFoldDB" id="A0AAV9XL55"/>
<accession>A0AAV9XL55</accession>
<dbReference type="Proteomes" id="UP001365542">
    <property type="component" value="Unassembled WGS sequence"/>
</dbReference>
<organism evidence="2 3">
    <name type="scientific">Orbilia ellipsospora</name>
    <dbReference type="NCBI Taxonomy" id="2528407"/>
    <lineage>
        <taxon>Eukaryota</taxon>
        <taxon>Fungi</taxon>
        <taxon>Dikarya</taxon>
        <taxon>Ascomycota</taxon>
        <taxon>Pezizomycotina</taxon>
        <taxon>Orbiliomycetes</taxon>
        <taxon>Orbiliales</taxon>
        <taxon>Orbiliaceae</taxon>
        <taxon>Orbilia</taxon>
    </lineage>
</organism>